<keyword evidence="1" id="KW-1133">Transmembrane helix</keyword>
<organism evidence="3">
    <name type="scientific">Cacopsylla melanoneura</name>
    <dbReference type="NCBI Taxonomy" id="428564"/>
    <lineage>
        <taxon>Eukaryota</taxon>
        <taxon>Metazoa</taxon>
        <taxon>Ecdysozoa</taxon>
        <taxon>Arthropoda</taxon>
        <taxon>Hexapoda</taxon>
        <taxon>Insecta</taxon>
        <taxon>Pterygota</taxon>
        <taxon>Neoptera</taxon>
        <taxon>Paraneoptera</taxon>
        <taxon>Hemiptera</taxon>
        <taxon>Sternorrhyncha</taxon>
        <taxon>Psylloidea</taxon>
        <taxon>Psyllidae</taxon>
        <taxon>Psyllinae</taxon>
        <taxon>Cacopsylla</taxon>
    </lineage>
</organism>
<accession>A0A8D9B6F9</accession>
<evidence type="ECO:0000256" key="1">
    <source>
        <dbReference type="SAM" id="Phobius"/>
    </source>
</evidence>
<evidence type="ECO:0000256" key="2">
    <source>
        <dbReference type="SAM" id="SignalP"/>
    </source>
</evidence>
<keyword evidence="1" id="KW-0472">Membrane</keyword>
<feature type="transmembrane region" description="Helical" evidence="1">
    <location>
        <begin position="81"/>
        <end position="101"/>
    </location>
</feature>
<evidence type="ECO:0000313" key="3">
    <source>
        <dbReference type="EMBL" id="CAG6779508.1"/>
    </source>
</evidence>
<feature type="transmembrane region" description="Helical" evidence="1">
    <location>
        <begin position="121"/>
        <end position="142"/>
    </location>
</feature>
<dbReference type="EMBL" id="HBUF01614417">
    <property type="protein sequence ID" value="CAG6779508.1"/>
    <property type="molecule type" value="Transcribed_RNA"/>
</dbReference>
<proteinExistence type="predicted"/>
<keyword evidence="2" id="KW-0732">Signal</keyword>
<reference evidence="3" key="1">
    <citation type="submission" date="2021-05" db="EMBL/GenBank/DDBJ databases">
        <authorList>
            <person name="Alioto T."/>
            <person name="Alioto T."/>
            <person name="Gomez Garrido J."/>
        </authorList>
    </citation>
    <scope>NUCLEOTIDE SEQUENCE</scope>
</reference>
<name>A0A8D9B6F9_9HEMI</name>
<dbReference type="AlphaFoldDB" id="A0A8D9B6F9"/>
<feature type="signal peptide" evidence="2">
    <location>
        <begin position="1"/>
        <end position="28"/>
    </location>
</feature>
<protein>
    <submittedName>
        <fullName evidence="3">Uncharacterized protein</fullName>
    </submittedName>
</protein>
<sequence length="143" mass="16796">MQQVKHITMIFYFFQTFLLSFFLHSTSAFTPSCSRILFPYYYSIPLGSLSFSFFSSSSFSPLFCFFLNLSFNKFLSYTLHFPFLFTFLSPPFLFLTLEYFFQSFFNIPVSFPSRLSSVFSFHSTSVFTPSCSPVFFAFLFTFV</sequence>
<feature type="transmembrane region" description="Helical" evidence="1">
    <location>
        <begin position="44"/>
        <end position="69"/>
    </location>
</feature>
<keyword evidence="1" id="KW-0812">Transmembrane</keyword>
<feature type="chain" id="PRO_5034166141" evidence="2">
    <location>
        <begin position="29"/>
        <end position="143"/>
    </location>
</feature>